<reference evidence="8" key="2">
    <citation type="submission" date="2020-03" db="EMBL/GenBank/DDBJ databases">
        <title>Intra-Species Differences in Population Size shape Life History and Genome Evolution.</title>
        <authorList>
            <person name="Willemsen D."/>
            <person name="Cui R."/>
            <person name="Valenzano D.R."/>
        </authorList>
    </citation>
    <scope>NUCLEOTIDE SEQUENCE</scope>
    <source>
        <strain evidence="8">GRZ</strain>
        <tissue evidence="8">Whole</tissue>
    </source>
</reference>
<keyword evidence="10" id="KW-1185">Reference proteome</keyword>
<dbReference type="Proteomes" id="UP000822369">
    <property type="component" value="Chromosome 19"/>
</dbReference>
<dbReference type="InterPro" id="IPR006573">
    <property type="entry name" value="NHR_dom"/>
</dbReference>
<dbReference type="PROSITE" id="PS50089">
    <property type="entry name" value="ZF_RING_2"/>
    <property type="match status" value="1"/>
</dbReference>
<dbReference type="GO" id="GO:0061630">
    <property type="term" value="F:ubiquitin protein ligase activity"/>
    <property type="evidence" value="ECO:0007669"/>
    <property type="project" value="TreeGrafter"/>
</dbReference>
<dbReference type="EMBL" id="JAAVVJ010000019">
    <property type="protein sequence ID" value="KAF7199968.1"/>
    <property type="molecule type" value="Genomic_DNA"/>
</dbReference>
<dbReference type="Pfam" id="PF13920">
    <property type="entry name" value="zf-C3HC4_3"/>
    <property type="match status" value="1"/>
</dbReference>
<dbReference type="KEGG" id="nfu:107393732"/>
<evidence type="ECO:0000256" key="5">
    <source>
        <dbReference type="PROSITE-ProRule" id="PRU00175"/>
    </source>
</evidence>
<evidence type="ECO:0000256" key="1">
    <source>
        <dbReference type="ARBA" id="ARBA00022723"/>
    </source>
</evidence>
<reference evidence="9" key="3">
    <citation type="submission" date="2025-05" db="UniProtKB">
        <authorList>
            <consortium name="Ensembl"/>
        </authorList>
    </citation>
    <scope>IDENTIFICATION</scope>
</reference>
<dbReference type="InterPro" id="IPR043136">
    <property type="entry name" value="B30.2/SPRY_sf"/>
</dbReference>
<dbReference type="OrthoDB" id="6078042at2759"/>
<dbReference type="InterPro" id="IPR001841">
    <property type="entry name" value="Znf_RING"/>
</dbReference>
<dbReference type="PROSITE" id="PS51065">
    <property type="entry name" value="NHR"/>
    <property type="match status" value="1"/>
</dbReference>
<feature type="domain" description="NHR" evidence="7">
    <location>
        <begin position="15"/>
        <end position="170"/>
    </location>
</feature>
<name>A0A8C6VY26_NOTFU</name>
<dbReference type="Proteomes" id="UP000694548">
    <property type="component" value="Chromosome sgr18"/>
</dbReference>
<dbReference type="Gene3D" id="3.30.40.10">
    <property type="entry name" value="Zinc/RING finger domain, C3HC4 (zinc finger)"/>
    <property type="match status" value="1"/>
</dbReference>
<dbReference type="GO" id="GO:0070086">
    <property type="term" value="P:ubiquitin-dependent endocytosis"/>
    <property type="evidence" value="ECO:0007669"/>
    <property type="project" value="TreeGrafter"/>
</dbReference>
<protein>
    <submittedName>
        <fullName evidence="8 9">E3 ubiquitin-protein ligase NEURL3-like</fullName>
    </submittedName>
</protein>
<evidence type="ECO:0000259" key="7">
    <source>
        <dbReference type="PROSITE" id="PS51065"/>
    </source>
</evidence>
<keyword evidence="1" id="KW-0479">Metal-binding</keyword>
<dbReference type="FunFam" id="2.60.120.920:FF:000005">
    <property type="entry name" value="Putative E3 ubiquitin-protein ligase NEURL1B"/>
    <property type="match status" value="1"/>
</dbReference>
<evidence type="ECO:0000313" key="8">
    <source>
        <dbReference type="EMBL" id="KAF7199968.1"/>
    </source>
</evidence>
<evidence type="ECO:0000313" key="10">
    <source>
        <dbReference type="Proteomes" id="UP000694548"/>
    </source>
</evidence>
<evidence type="ECO:0000256" key="3">
    <source>
        <dbReference type="ARBA" id="ARBA00022771"/>
    </source>
</evidence>
<dbReference type="AlphaFoldDB" id="A0A8C6VY26"/>
<dbReference type="GO" id="GO:0005769">
    <property type="term" value="C:early endosome"/>
    <property type="evidence" value="ECO:0007669"/>
    <property type="project" value="TreeGrafter"/>
</dbReference>
<keyword evidence="2" id="KW-0677">Repeat</keyword>
<dbReference type="OMA" id="HYITEDT"/>
<dbReference type="Ensembl" id="ENSNFUT00015050820.1">
    <property type="protein sequence ID" value="ENSNFUP00015048708.1"/>
    <property type="gene ID" value="ENSNFUG00015022953.1"/>
</dbReference>
<keyword evidence="4" id="KW-0862">Zinc</keyword>
<dbReference type="PANTHER" id="PTHR12429:SF36">
    <property type="entry name" value="E3 UBIQUITIN-PROTEIN LIGASE NEURL3"/>
    <property type="match status" value="1"/>
</dbReference>
<proteinExistence type="predicted"/>
<dbReference type="RefSeq" id="XP_015827780.1">
    <property type="nucleotide sequence ID" value="XM_015972294.3"/>
</dbReference>
<dbReference type="GeneID" id="107393732"/>
<dbReference type="Pfam" id="PF07177">
    <property type="entry name" value="Neuralized"/>
    <property type="match status" value="1"/>
</dbReference>
<feature type="domain" description="RING-type" evidence="6">
    <location>
        <begin position="223"/>
        <end position="261"/>
    </location>
</feature>
<accession>A0A8C6VY26</accession>
<dbReference type="SMART" id="SM00588">
    <property type="entry name" value="NEUZ"/>
    <property type="match status" value="1"/>
</dbReference>
<dbReference type="InterPro" id="IPR037962">
    <property type="entry name" value="Neuralized"/>
</dbReference>
<evidence type="ECO:0000256" key="2">
    <source>
        <dbReference type="ARBA" id="ARBA00022737"/>
    </source>
</evidence>
<evidence type="ECO:0000313" key="9">
    <source>
        <dbReference type="Ensembl" id="ENSNFUP00015048708.1"/>
    </source>
</evidence>
<reference evidence="9" key="1">
    <citation type="submission" date="2014-08" db="EMBL/GenBank/DDBJ databases">
        <authorList>
            <person name="Senf B."/>
            <person name="Petzold A."/>
            <person name="Downie B.R."/>
            <person name="Koch P."/>
            <person name="Platzer M."/>
        </authorList>
    </citation>
    <scope>NUCLEOTIDE SEQUENCE [LARGE SCALE GENOMIC DNA]</scope>
    <source>
        <strain evidence="9">GRZ</strain>
    </source>
</reference>
<gene>
    <name evidence="9" type="primary">LOC107393732</name>
    <name evidence="8" type="ORF">G4P62_016605</name>
</gene>
<dbReference type="GeneTree" id="ENSGT00940000157079"/>
<evidence type="ECO:0000259" key="6">
    <source>
        <dbReference type="PROSITE" id="PS50089"/>
    </source>
</evidence>
<dbReference type="InterPro" id="IPR013083">
    <property type="entry name" value="Znf_RING/FYVE/PHD"/>
</dbReference>
<keyword evidence="3 5" id="KW-0863">Zinc-finger</keyword>
<organism evidence="9 10">
    <name type="scientific">Nothobranchius furzeri</name>
    <name type="common">Turquoise killifish</name>
    <dbReference type="NCBI Taxonomy" id="105023"/>
    <lineage>
        <taxon>Eukaryota</taxon>
        <taxon>Metazoa</taxon>
        <taxon>Chordata</taxon>
        <taxon>Craniata</taxon>
        <taxon>Vertebrata</taxon>
        <taxon>Euteleostomi</taxon>
        <taxon>Actinopterygii</taxon>
        <taxon>Neopterygii</taxon>
        <taxon>Teleostei</taxon>
        <taxon>Neoteleostei</taxon>
        <taxon>Acanthomorphata</taxon>
        <taxon>Ovalentaria</taxon>
        <taxon>Atherinomorphae</taxon>
        <taxon>Cyprinodontiformes</taxon>
        <taxon>Nothobranchiidae</taxon>
        <taxon>Nothobranchius</taxon>
    </lineage>
</organism>
<dbReference type="Gene3D" id="2.60.120.920">
    <property type="match status" value="1"/>
</dbReference>
<dbReference type="GO" id="GO:0008270">
    <property type="term" value="F:zinc ion binding"/>
    <property type="evidence" value="ECO:0007669"/>
    <property type="project" value="UniProtKB-KW"/>
</dbReference>
<dbReference type="PANTHER" id="PTHR12429">
    <property type="entry name" value="NEURALIZED"/>
    <property type="match status" value="1"/>
</dbReference>
<sequence>MPAMPHRCDVTCLGPLTFHSRAGDRIQLSEGDRRAERIGDTFRDGLVFSSRPVRVNERIRVCVQKHACKWKGALRVGFTNLSPSARTLPLPPMAIPNLTSVHGHWAAVVPEAFSPVGSELQFWVSNSGKLFWEGHNTGRHKLLSGVDLSKPLWAVIDLYGQTCSIFLLGSEKKDWVFTRRSCPAPAPLIEPPPSFNPDFLSPCENREDVVSSPNREISAGSSCVACMVKEPTVTLRCGHRCLCSPCTLKVRQHIGSCPLCRQQI</sequence>
<evidence type="ECO:0000256" key="4">
    <source>
        <dbReference type="ARBA" id="ARBA00022833"/>
    </source>
</evidence>